<comment type="caution">
    <text evidence="2">The sequence shown here is derived from an EMBL/GenBank/DDBJ whole genome shotgun (WGS) entry which is preliminary data.</text>
</comment>
<feature type="region of interest" description="Disordered" evidence="1">
    <location>
        <begin position="45"/>
        <end position="84"/>
    </location>
</feature>
<protein>
    <submittedName>
        <fullName evidence="2">Uncharacterized protein</fullName>
    </submittedName>
</protein>
<proteinExistence type="predicted"/>
<keyword evidence="3" id="KW-1185">Reference proteome</keyword>
<feature type="compositionally biased region" description="Polar residues" evidence="1">
    <location>
        <begin position="357"/>
        <end position="368"/>
    </location>
</feature>
<dbReference type="OMA" id="QITRCAN"/>
<dbReference type="VEuPathDB" id="VectorBase:HLOH_046341"/>
<evidence type="ECO:0000313" key="2">
    <source>
        <dbReference type="EMBL" id="KAH9364657.1"/>
    </source>
</evidence>
<evidence type="ECO:0000256" key="1">
    <source>
        <dbReference type="SAM" id="MobiDB-lite"/>
    </source>
</evidence>
<feature type="region of interest" description="Disordered" evidence="1">
    <location>
        <begin position="1"/>
        <end position="31"/>
    </location>
</feature>
<sequence length="533" mass="58810">MQQLVALRHSGQSPMETIVEGEDIDPSEMSDPTWATIRHKQFALKEAEQRAASQARAHLASSPPTRGRRAPKRHPPASPLPEKDVKIILRPRGGLALSTVSVAALADAIQRQAGVCHNDEDQVRIQSTSNFIIVSTPSEDRARNYEKIVTLTVQGKQYATSTHVAAPANTTTGVIFNVPETDTAEQVLDSVCRYNPDLQILDARRLNSSNIVKILFNGTRVPFWVRYRAATYRCKPFRRKTEACTACWQPGHRQDVCPSTQIAQRCPKCGLSSAPDDHECTPKCIVCDGPHLTGSAECPRRYQPRRQPLTYAQAANSKAGSATKEEDFPPLLNKLPSKTAGIHNATKQDAAKKHHQVSCTRSLPSSAPSKPPFLPHNSDPHLELIKELRAIRAEVATLRQENAALKRELQLAKKQPSPTSPPENEPIQMDIQLSPPSQSPETTDPAASPPPKRKAVSTGDSPCASTRDEKLEILEQTIASHREEYLQLHNVLLQNQTALQSTIEMMRLDFRNFIGSQAVVHNTPLPPADEDDV</sequence>
<feature type="region of interest" description="Disordered" evidence="1">
    <location>
        <begin position="409"/>
        <end position="468"/>
    </location>
</feature>
<accession>A0A9J6FQX0</accession>
<dbReference type="AlphaFoldDB" id="A0A9J6FQX0"/>
<gene>
    <name evidence="2" type="ORF">HPB48_018247</name>
</gene>
<feature type="compositionally biased region" description="Acidic residues" evidence="1">
    <location>
        <begin position="19"/>
        <end position="28"/>
    </location>
</feature>
<dbReference type="Proteomes" id="UP000821853">
    <property type="component" value="Chromosome 10"/>
</dbReference>
<name>A0A9J6FQX0_HAELO</name>
<dbReference type="EMBL" id="JABSTR010000002">
    <property type="protein sequence ID" value="KAH9364657.1"/>
    <property type="molecule type" value="Genomic_DNA"/>
</dbReference>
<organism evidence="2 3">
    <name type="scientific">Haemaphysalis longicornis</name>
    <name type="common">Bush tick</name>
    <dbReference type="NCBI Taxonomy" id="44386"/>
    <lineage>
        <taxon>Eukaryota</taxon>
        <taxon>Metazoa</taxon>
        <taxon>Ecdysozoa</taxon>
        <taxon>Arthropoda</taxon>
        <taxon>Chelicerata</taxon>
        <taxon>Arachnida</taxon>
        <taxon>Acari</taxon>
        <taxon>Parasitiformes</taxon>
        <taxon>Ixodida</taxon>
        <taxon>Ixodoidea</taxon>
        <taxon>Ixodidae</taxon>
        <taxon>Haemaphysalinae</taxon>
        <taxon>Haemaphysalis</taxon>
    </lineage>
</organism>
<feature type="region of interest" description="Disordered" evidence="1">
    <location>
        <begin position="312"/>
        <end position="378"/>
    </location>
</feature>
<evidence type="ECO:0000313" key="3">
    <source>
        <dbReference type="Proteomes" id="UP000821853"/>
    </source>
</evidence>
<reference evidence="2 3" key="1">
    <citation type="journal article" date="2020" name="Cell">
        <title>Large-Scale Comparative Analyses of Tick Genomes Elucidate Their Genetic Diversity and Vector Capacities.</title>
        <authorList>
            <consortium name="Tick Genome and Microbiome Consortium (TIGMIC)"/>
            <person name="Jia N."/>
            <person name="Wang J."/>
            <person name="Shi W."/>
            <person name="Du L."/>
            <person name="Sun Y."/>
            <person name="Zhan W."/>
            <person name="Jiang J.F."/>
            <person name="Wang Q."/>
            <person name="Zhang B."/>
            <person name="Ji P."/>
            <person name="Bell-Sakyi L."/>
            <person name="Cui X.M."/>
            <person name="Yuan T.T."/>
            <person name="Jiang B.G."/>
            <person name="Yang W.F."/>
            <person name="Lam T.T."/>
            <person name="Chang Q.C."/>
            <person name="Ding S.J."/>
            <person name="Wang X.J."/>
            <person name="Zhu J.G."/>
            <person name="Ruan X.D."/>
            <person name="Zhao L."/>
            <person name="Wei J.T."/>
            <person name="Ye R.Z."/>
            <person name="Que T.C."/>
            <person name="Du C.H."/>
            <person name="Zhou Y.H."/>
            <person name="Cheng J.X."/>
            <person name="Dai P.F."/>
            <person name="Guo W.B."/>
            <person name="Han X.H."/>
            <person name="Huang E.J."/>
            <person name="Li L.F."/>
            <person name="Wei W."/>
            <person name="Gao Y.C."/>
            <person name="Liu J.Z."/>
            <person name="Shao H.Z."/>
            <person name="Wang X."/>
            <person name="Wang C.C."/>
            <person name="Yang T.C."/>
            <person name="Huo Q.B."/>
            <person name="Li W."/>
            <person name="Chen H.Y."/>
            <person name="Chen S.E."/>
            <person name="Zhou L.G."/>
            <person name="Ni X.B."/>
            <person name="Tian J.H."/>
            <person name="Sheng Y."/>
            <person name="Liu T."/>
            <person name="Pan Y.S."/>
            <person name="Xia L.Y."/>
            <person name="Li J."/>
            <person name="Zhao F."/>
            <person name="Cao W.C."/>
        </authorList>
    </citation>
    <scope>NUCLEOTIDE SEQUENCE [LARGE SCALE GENOMIC DNA]</scope>
    <source>
        <strain evidence="2">HaeL-2018</strain>
    </source>
</reference>
<feature type="compositionally biased region" description="Basic residues" evidence="1">
    <location>
        <begin position="66"/>
        <end position="75"/>
    </location>
</feature>